<proteinExistence type="inferred from homology"/>
<dbReference type="GO" id="GO:0042030">
    <property type="term" value="F:ATPase inhibitor activity"/>
    <property type="evidence" value="ECO:0007669"/>
    <property type="project" value="InterPro"/>
</dbReference>
<dbReference type="PANTHER" id="PTHR48417:SF1">
    <property type="entry name" value="ATP SYNTHASE F1 SUBUNIT EPSILON"/>
    <property type="match status" value="1"/>
</dbReference>
<keyword evidence="9" id="KW-1185">Reference proteome</keyword>
<evidence type="ECO:0000256" key="5">
    <source>
        <dbReference type="ARBA" id="ARBA00023128"/>
    </source>
</evidence>
<dbReference type="Pfam" id="PF04568">
    <property type="entry name" value="IATP"/>
    <property type="match status" value="1"/>
</dbReference>
<organism evidence="8 9">
    <name type="scientific">Blyttiomyces helicus</name>
    <dbReference type="NCBI Taxonomy" id="388810"/>
    <lineage>
        <taxon>Eukaryota</taxon>
        <taxon>Fungi</taxon>
        <taxon>Fungi incertae sedis</taxon>
        <taxon>Chytridiomycota</taxon>
        <taxon>Chytridiomycota incertae sedis</taxon>
        <taxon>Chytridiomycetes</taxon>
        <taxon>Chytridiomycetes incertae sedis</taxon>
        <taxon>Blyttiomyces</taxon>
    </lineage>
</organism>
<keyword evidence="3" id="KW-0809">Transit peptide</keyword>
<comment type="subcellular location">
    <subcellularLocation>
        <location evidence="1">Mitochondrion</location>
    </subcellularLocation>
</comment>
<dbReference type="OrthoDB" id="5532350at2759"/>
<evidence type="ECO:0000313" key="9">
    <source>
        <dbReference type="Proteomes" id="UP000269721"/>
    </source>
</evidence>
<dbReference type="GO" id="GO:0005739">
    <property type="term" value="C:mitochondrion"/>
    <property type="evidence" value="ECO:0007669"/>
    <property type="project" value="UniProtKB-SubCell"/>
</dbReference>
<evidence type="ECO:0000256" key="6">
    <source>
        <dbReference type="RuleBase" id="RU368087"/>
    </source>
</evidence>
<keyword evidence="4" id="KW-0175">Coiled coil</keyword>
<dbReference type="Proteomes" id="UP000269721">
    <property type="component" value="Unassembled WGS sequence"/>
</dbReference>
<gene>
    <name evidence="8" type="ORF">BDK51DRAFT_31381</name>
</gene>
<dbReference type="Gene3D" id="1.20.5.500">
    <property type="entry name" value="Single helix bin"/>
    <property type="match status" value="1"/>
</dbReference>
<evidence type="ECO:0000256" key="3">
    <source>
        <dbReference type="ARBA" id="ARBA00022946"/>
    </source>
</evidence>
<dbReference type="InterPro" id="IPR007648">
    <property type="entry name" value="ATPase_inhibitor_mt"/>
</dbReference>
<evidence type="ECO:0000256" key="4">
    <source>
        <dbReference type="ARBA" id="ARBA00023054"/>
    </source>
</evidence>
<dbReference type="AlphaFoldDB" id="A0A4V1IRJ5"/>
<feature type="region of interest" description="Disordered" evidence="7">
    <location>
        <begin position="1"/>
        <end position="25"/>
    </location>
</feature>
<evidence type="ECO:0000256" key="1">
    <source>
        <dbReference type="ARBA" id="ARBA00004173"/>
    </source>
</evidence>
<keyword evidence="5" id="KW-0496">Mitochondrion</keyword>
<comment type="similarity">
    <text evidence="2 6">Belongs to the ATPase inhibitor family.</text>
</comment>
<name>A0A4V1IRJ5_9FUNG</name>
<evidence type="ECO:0000313" key="8">
    <source>
        <dbReference type="EMBL" id="RKO90277.1"/>
    </source>
</evidence>
<comment type="function">
    <text evidence="6">Inhibits the enzyme activity of ATPase.</text>
</comment>
<evidence type="ECO:0000256" key="7">
    <source>
        <dbReference type="SAM" id="MobiDB-lite"/>
    </source>
</evidence>
<protein>
    <recommendedName>
        <fullName evidence="6">ATPase inhibitor, mitochondrial</fullName>
    </recommendedName>
</protein>
<dbReference type="EMBL" id="KZ995633">
    <property type="protein sequence ID" value="RKO90277.1"/>
    <property type="molecule type" value="Genomic_DNA"/>
</dbReference>
<reference evidence="9" key="1">
    <citation type="journal article" date="2018" name="Nat. Microbiol.">
        <title>Leveraging single-cell genomics to expand the fungal tree of life.</title>
        <authorList>
            <person name="Ahrendt S.R."/>
            <person name="Quandt C.A."/>
            <person name="Ciobanu D."/>
            <person name="Clum A."/>
            <person name="Salamov A."/>
            <person name="Andreopoulos B."/>
            <person name="Cheng J.F."/>
            <person name="Woyke T."/>
            <person name="Pelin A."/>
            <person name="Henrissat B."/>
            <person name="Reynolds N.K."/>
            <person name="Benny G.L."/>
            <person name="Smith M.E."/>
            <person name="James T.Y."/>
            <person name="Grigoriev I.V."/>
        </authorList>
    </citation>
    <scope>NUCLEOTIDE SEQUENCE [LARGE SCALE GENOMIC DNA]</scope>
</reference>
<dbReference type="SUPFAM" id="SSF64602">
    <property type="entry name" value="F1 ATPase inhibitor, IF1, C-terminal domain"/>
    <property type="match status" value="1"/>
</dbReference>
<dbReference type="PANTHER" id="PTHR48417">
    <property type="entry name" value="ATP SYNTHASE F1 SUBUNIT EPSILON"/>
    <property type="match status" value="1"/>
</dbReference>
<accession>A0A4V1IRJ5</accession>
<sequence length="130" mass="14403">MFSPIARRCSSGLASSSRRALSTSTPLRTIREAGGAFAKRESTMEEKYAYEKEKEVIKKLQEELRKRELAVASKLLETPALDPPVAEEFTNTGRLNLHAAAVGTGAIGKRGAVFEEKYIHDKELEDAKKH</sequence>
<evidence type="ECO:0000256" key="2">
    <source>
        <dbReference type="ARBA" id="ARBA00010901"/>
    </source>
</evidence>